<proteinExistence type="predicted"/>
<keyword evidence="2" id="KW-1185">Reference proteome</keyword>
<accession>A0ABW8SC93</accession>
<sequence>MGAKNWTKEEVGLLEDKWGSTPIPQIAKQLGRTIHSIKCKAYKIGLDTFIDCGEYVTFNKFTKAIGYGGSYGYLEKRLLKLDFPLKHKKSIKMRYKVVYIKDFWIWAEQHKQDISFAKFEKGMLGEEPDWVQEKRKADSSNPSKLNHNRKWTKAEDNLLIEKTKLCRYTYKDLARDFNRTENAIKRRLHDLAVPYRPVPLDTHVKWTDEENKKMFELHEKGYDTYAIAQALNKTHLSISDRLKKVVV</sequence>
<protein>
    <submittedName>
        <fullName evidence="1">Uncharacterized protein</fullName>
    </submittedName>
</protein>
<dbReference type="Proteomes" id="UP001623600">
    <property type="component" value="Unassembled WGS sequence"/>
</dbReference>
<dbReference type="Gene3D" id="1.10.10.60">
    <property type="entry name" value="Homeodomain-like"/>
    <property type="match status" value="1"/>
</dbReference>
<organism evidence="1 2">
    <name type="scientific">Candidatus Clostridium helianthi</name>
    <dbReference type="NCBI Taxonomy" id="3381660"/>
    <lineage>
        <taxon>Bacteria</taxon>
        <taxon>Bacillati</taxon>
        <taxon>Bacillota</taxon>
        <taxon>Clostridia</taxon>
        <taxon>Eubacteriales</taxon>
        <taxon>Clostridiaceae</taxon>
        <taxon>Clostridium</taxon>
    </lineage>
</organism>
<name>A0ABW8SC93_9CLOT</name>
<comment type="caution">
    <text evidence="1">The sequence shown here is derived from an EMBL/GenBank/DDBJ whole genome shotgun (WGS) entry which is preliminary data.</text>
</comment>
<dbReference type="RefSeq" id="WP_406762435.1">
    <property type="nucleotide sequence ID" value="NZ_JBJIAB010000037.1"/>
</dbReference>
<evidence type="ECO:0000313" key="2">
    <source>
        <dbReference type="Proteomes" id="UP001623600"/>
    </source>
</evidence>
<gene>
    <name evidence="1" type="ORF">ACJDTP_21680</name>
</gene>
<reference evidence="1 2" key="1">
    <citation type="submission" date="2024-11" db="EMBL/GenBank/DDBJ databases">
        <authorList>
            <person name="Heng Y.C."/>
            <person name="Lim A.C.H."/>
            <person name="Lee J.K.Y."/>
            <person name="Kittelmann S."/>
        </authorList>
    </citation>
    <scope>NUCLEOTIDE SEQUENCE [LARGE SCALE GENOMIC DNA]</scope>
    <source>
        <strain evidence="1 2">WILCCON 0112</strain>
    </source>
</reference>
<evidence type="ECO:0000313" key="1">
    <source>
        <dbReference type="EMBL" id="MFL0167688.1"/>
    </source>
</evidence>
<dbReference type="EMBL" id="JBJIAB010000037">
    <property type="protein sequence ID" value="MFL0167688.1"/>
    <property type="molecule type" value="Genomic_DNA"/>
</dbReference>